<proteinExistence type="predicted"/>
<keyword evidence="2" id="KW-1185">Reference proteome</keyword>
<sequence length="60" mass="7200">MCAILVQHEAIKIGIHDDRTWQNVYDQPTLSFQFEREEAANEIQPAFIWSRNTIRDFSRY</sequence>
<evidence type="ECO:0000313" key="1">
    <source>
        <dbReference type="EMBL" id="KAK8054324.1"/>
    </source>
</evidence>
<gene>
    <name evidence="1" type="ORF">PG996_013625</name>
</gene>
<evidence type="ECO:0000313" key="2">
    <source>
        <dbReference type="Proteomes" id="UP001446871"/>
    </source>
</evidence>
<dbReference type="Proteomes" id="UP001446871">
    <property type="component" value="Unassembled WGS sequence"/>
</dbReference>
<protein>
    <submittedName>
        <fullName evidence="1">Uncharacterized protein</fullName>
    </submittedName>
</protein>
<comment type="caution">
    <text evidence="1">The sequence shown here is derived from an EMBL/GenBank/DDBJ whole genome shotgun (WGS) entry which is preliminary data.</text>
</comment>
<name>A0ABR1U601_9PEZI</name>
<dbReference type="EMBL" id="JAQQWM010000008">
    <property type="protein sequence ID" value="KAK8054324.1"/>
    <property type="molecule type" value="Genomic_DNA"/>
</dbReference>
<accession>A0ABR1U601</accession>
<reference evidence="1 2" key="1">
    <citation type="submission" date="2023-01" db="EMBL/GenBank/DDBJ databases">
        <title>Analysis of 21 Apiospora genomes using comparative genomics revels a genus with tremendous synthesis potential of carbohydrate active enzymes and secondary metabolites.</title>
        <authorList>
            <person name="Sorensen T."/>
        </authorList>
    </citation>
    <scope>NUCLEOTIDE SEQUENCE [LARGE SCALE GENOMIC DNA]</scope>
    <source>
        <strain evidence="1 2">CBS 83171</strain>
    </source>
</reference>
<organism evidence="1 2">
    <name type="scientific">Apiospora saccharicola</name>
    <dbReference type="NCBI Taxonomy" id="335842"/>
    <lineage>
        <taxon>Eukaryota</taxon>
        <taxon>Fungi</taxon>
        <taxon>Dikarya</taxon>
        <taxon>Ascomycota</taxon>
        <taxon>Pezizomycotina</taxon>
        <taxon>Sordariomycetes</taxon>
        <taxon>Xylariomycetidae</taxon>
        <taxon>Amphisphaeriales</taxon>
        <taxon>Apiosporaceae</taxon>
        <taxon>Apiospora</taxon>
    </lineage>
</organism>